<dbReference type="AlphaFoldDB" id="A0A6J4K346"/>
<reference evidence="1" key="1">
    <citation type="submission" date="2020-02" db="EMBL/GenBank/DDBJ databases">
        <authorList>
            <person name="Meier V. D."/>
        </authorList>
    </citation>
    <scope>NUCLEOTIDE SEQUENCE</scope>
    <source>
        <strain evidence="1">AVDCRST_MAG56</strain>
    </source>
</reference>
<gene>
    <name evidence="1" type="ORF">AVDCRST_MAG56-5002</name>
</gene>
<proteinExistence type="predicted"/>
<dbReference type="EMBL" id="CADCTQ010000406">
    <property type="protein sequence ID" value="CAA9294633.1"/>
    <property type="molecule type" value="Genomic_DNA"/>
</dbReference>
<sequence length="60" mass="6713">MGNRLRHRRAKYAGKPRGASPVLQYFGRTFQITQEPPPPQGMPVLNYLEGRRGGWMGGGD</sequence>
<accession>A0A6J4K346</accession>
<protein>
    <submittedName>
        <fullName evidence="1">Uncharacterized protein</fullName>
    </submittedName>
</protein>
<organism evidence="1">
    <name type="scientific">uncultured Cytophagales bacterium</name>
    <dbReference type="NCBI Taxonomy" id="158755"/>
    <lineage>
        <taxon>Bacteria</taxon>
        <taxon>Pseudomonadati</taxon>
        <taxon>Bacteroidota</taxon>
        <taxon>Sphingobacteriia</taxon>
        <taxon>Sphingobacteriales</taxon>
        <taxon>environmental samples</taxon>
    </lineage>
</organism>
<evidence type="ECO:0000313" key="1">
    <source>
        <dbReference type="EMBL" id="CAA9294633.1"/>
    </source>
</evidence>
<name>A0A6J4K346_9SPHI</name>